<keyword evidence="1" id="KW-1133">Transmembrane helix</keyword>
<dbReference type="Proteomes" id="UP000248703">
    <property type="component" value="Unassembled WGS sequence"/>
</dbReference>
<keyword evidence="1" id="KW-0812">Transmembrane</keyword>
<dbReference type="AlphaFoldDB" id="A0A327RNX2"/>
<keyword evidence="3" id="KW-1185">Reference proteome</keyword>
<evidence type="ECO:0008006" key="4">
    <source>
        <dbReference type="Google" id="ProtNLM"/>
    </source>
</evidence>
<gene>
    <name evidence="2" type="ORF">LY08_00287</name>
</gene>
<evidence type="ECO:0000256" key="1">
    <source>
        <dbReference type="SAM" id="Phobius"/>
    </source>
</evidence>
<comment type="caution">
    <text evidence="2">The sequence shown here is derived from an EMBL/GenBank/DDBJ whole genome shotgun (WGS) entry which is preliminary data.</text>
</comment>
<name>A0A327RNX2_9FLAO</name>
<evidence type="ECO:0000313" key="2">
    <source>
        <dbReference type="EMBL" id="RAJ18015.1"/>
    </source>
</evidence>
<feature type="transmembrane region" description="Helical" evidence="1">
    <location>
        <begin position="6"/>
        <end position="25"/>
    </location>
</feature>
<organism evidence="2 3">
    <name type="scientific">Olleya aquimaris</name>
    <dbReference type="NCBI Taxonomy" id="639310"/>
    <lineage>
        <taxon>Bacteria</taxon>
        <taxon>Pseudomonadati</taxon>
        <taxon>Bacteroidota</taxon>
        <taxon>Flavobacteriia</taxon>
        <taxon>Flavobacteriales</taxon>
        <taxon>Flavobacteriaceae</taxon>
    </lineage>
</organism>
<protein>
    <recommendedName>
        <fullName evidence="4">RING-type E3 ubiquitin transferase</fullName>
    </recommendedName>
</protein>
<sequence length="230" mass="26247">MTTPLLVLIIVVIIGAFIYAIYFFSPKTIILRRLKQLPYSRIGSLQNNKFSKIEGTALNIENPLIAPLSQRKCVFYKMKIQKKVSTGKSSHWKTIVDEEVIQDFFVEQTGERIIVFPTKSPKNYYDYLVTDGKTSSGTFKDPTPEFKNLLNHYNIETEGLFGFNKQLRYGEAIVEVGERITIAGYVKWMKLDNPVADYSYSSIASITTKGKQKILITDHPDALRPKHGRV</sequence>
<dbReference type="RefSeq" id="WP_111658650.1">
    <property type="nucleotide sequence ID" value="NZ_QLLO01000001.1"/>
</dbReference>
<reference evidence="2 3" key="1">
    <citation type="submission" date="2018-06" db="EMBL/GenBank/DDBJ databases">
        <title>Genomic Encyclopedia of Archaeal and Bacterial Type Strains, Phase II (KMG-II): from individual species to whole genera.</title>
        <authorList>
            <person name="Goeker M."/>
        </authorList>
    </citation>
    <scope>NUCLEOTIDE SEQUENCE [LARGE SCALE GENOMIC DNA]</scope>
    <source>
        <strain evidence="2 3">DSM 24464</strain>
    </source>
</reference>
<keyword evidence="1" id="KW-0472">Membrane</keyword>
<evidence type="ECO:0000313" key="3">
    <source>
        <dbReference type="Proteomes" id="UP000248703"/>
    </source>
</evidence>
<proteinExistence type="predicted"/>
<dbReference type="EMBL" id="QLLO01000001">
    <property type="protein sequence ID" value="RAJ18015.1"/>
    <property type="molecule type" value="Genomic_DNA"/>
</dbReference>
<accession>A0A327RNX2</accession>
<dbReference type="OrthoDB" id="1116096at2"/>